<sequence length="247" mass="28308">MGVVRVGQTDIRYELRRSAAVSERRITVTPGHVEVVALTTDDAAEIDAFLQSKRQWLFNALRDIEAQTAMRAVVPRFMTGSKMPYRGRMARLTVRRHDGPHVEVSYRSGFIVDLPSWVRQRDHDTIVATELKLWLKQRVRRDVSEIAELYCKRFALKPRTIRIADMKTGWGSCGPSGSILINWALVLAPKNVLEYVVAHELAHLTVRTHGSEFWAHLAMMMPDYERRKGWLDVHQASLDVSFLDRSA</sequence>
<dbReference type="CDD" id="cd07344">
    <property type="entry name" value="M48_yhfN_like"/>
    <property type="match status" value="1"/>
</dbReference>
<dbReference type="PANTHER" id="PTHR30399:SF1">
    <property type="entry name" value="UTP PYROPHOSPHATASE"/>
    <property type="match status" value="1"/>
</dbReference>
<keyword evidence="3" id="KW-1185">Reference proteome</keyword>
<reference evidence="2 3" key="1">
    <citation type="submission" date="2016-10" db="EMBL/GenBank/DDBJ databases">
        <authorList>
            <person name="de Groot N.N."/>
        </authorList>
    </citation>
    <scope>NUCLEOTIDE SEQUENCE [LARGE SCALE GENOMIC DNA]</scope>
    <source>
        <strain evidence="3">L7-484,KACC 16230,DSM 25025</strain>
    </source>
</reference>
<feature type="domain" description="YgjP-like metallopeptidase" evidence="1">
    <location>
        <begin position="25"/>
        <end position="233"/>
    </location>
</feature>
<dbReference type="InterPro" id="IPR053136">
    <property type="entry name" value="UTP_pyrophosphatase-like"/>
</dbReference>
<dbReference type="Proteomes" id="UP000198793">
    <property type="component" value="Unassembled WGS sequence"/>
</dbReference>
<organism evidence="2 3">
    <name type="scientific">Aureimonas jatrophae</name>
    <dbReference type="NCBI Taxonomy" id="1166073"/>
    <lineage>
        <taxon>Bacteria</taxon>
        <taxon>Pseudomonadati</taxon>
        <taxon>Pseudomonadota</taxon>
        <taxon>Alphaproteobacteria</taxon>
        <taxon>Hyphomicrobiales</taxon>
        <taxon>Aurantimonadaceae</taxon>
        <taxon>Aureimonas</taxon>
    </lineage>
</organism>
<evidence type="ECO:0000259" key="1">
    <source>
        <dbReference type="Pfam" id="PF01863"/>
    </source>
</evidence>
<dbReference type="OrthoDB" id="9795402at2"/>
<dbReference type="EMBL" id="FNIT01000022">
    <property type="protein sequence ID" value="SDO92315.1"/>
    <property type="molecule type" value="Genomic_DNA"/>
</dbReference>
<name>A0A1H0NIT0_9HYPH</name>
<dbReference type="PANTHER" id="PTHR30399">
    <property type="entry name" value="UNCHARACTERIZED PROTEIN YGJP"/>
    <property type="match status" value="1"/>
</dbReference>
<dbReference type="Pfam" id="PF01863">
    <property type="entry name" value="YgjP-like"/>
    <property type="match status" value="1"/>
</dbReference>
<proteinExistence type="predicted"/>
<dbReference type="InterPro" id="IPR002725">
    <property type="entry name" value="YgjP-like_metallopeptidase"/>
</dbReference>
<dbReference type="AlphaFoldDB" id="A0A1H0NIT0"/>
<evidence type="ECO:0000313" key="2">
    <source>
        <dbReference type="EMBL" id="SDO92315.1"/>
    </source>
</evidence>
<dbReference type="Gene3D" id="3.30.2010.10">
    <property type="entry name" value="Metalloproteases ('zincins'), catalytic domain"/>
    <property type="match status" value="1"/>
</dbReference>
<evidence type="ECO:0000313" key="3">
    <source>
        <dbReference type="Proteomes" id="UP000198793"/>
    </source>
</evidence>
<accession>A0A1H0NIT0</accession>
<protein>
    <recommendedName>
        <fullName evidence="1">YgjP-like metallopeptidase domain-containing protein</fullName>
    </recommendedName>
</protein>
<gene>
    <name evidence="2" type="ORF">SAMN05192530_1229</name>
</gene>
<dbReference type="STRING" id="1166073.SAMN05192530_1229"/>
<dbReference type="RefSeq" id="WP_090677284.1">
    <property type="nucleotide sequence ID" value="NZ_FNIT01000022.1"/>
</dbReference>